<organism evidence="2 3">
    <name type="scientific">Diploptera punctata</name>
    <name type="common">Pacific beetle cockroach</name>
    <dbReference type="NCBI Taxonomy" id="6984"/>
    <lineage>
        <taxon>Eukaryota</taxon>
        <taxon>Metazoa</taxon>
        <taxon>Ecdysozoa</taxon>
        <taxon>Arthropoda</taxon>
        <taxon>Hexapoda</taxon>
        <taxon>Insecta</taxon>
        <taxon>Pterygota</taxon>
        <taxon>Neoptera</taxon>
        <taxon>Polyneoptera</taxon>
        <taxon>Dictyoptera</taxon>
        <taxon>Blattodea</taxon>
        <taxon>Blaberoidea</taxon>
        <taxon>Blaberidae</taxon>
        <taxon>Diplopterinae</taxon>
        <taxon>Diploptera</taxon>
    </lineage>
</organism>
<evidence type="ECO:0000313" key="2">
    <source>
        <dbReference type="EMBL" id="KAJ9574116.1"/>
    </source>
</evidence>
<comment type="caution">
    <text evidence="2">The sequence shown here is derived from an EMBL/GenBank/DDBJ whole genome shotgun (WGS) entry which is preliminary data.</text>
</comment>
<dbReference type="AlphaFoldDB" id="A0AAD7Z585"/>
<feature type="transmembrane region" description="Helical" evidence="1">
    <location>
        <begin position="84"/>
        <end position="103"/>
    </location>
</feature>
<name>A0AAD7Z585_DIPPU</name>
<sequence length="108" mass="12371">CLNQQTKINTSLYGYSRLENSIALMEKFLLVNISGTHCQVARSAHLHVIFFITAEFSMTFSIISSYFSVIFFSSFWTNSVRRQVFHCNHSIFILCFAALLGNYRPCGL</sequence>
<feature type="non-terminal residue" evidence="2">
    <location>
        <position position="108"/>
    </location>
</feature>
<evidence type="ECO:0000256" key="1">
    <source>
        <dbReference type="SAM" id="Phobius"/>
    </source>
</evidence>
<feature type="non-terminal residue" evidence="2">
    <location>
        <position position="1"/>
    </location>
</feature>
<reference evidence="2" key="2">
    <citation type="submission" date="2023-05" db="EMBL/GenBank/DDBJ databases">
        <authorList>
            <person name="Fouks B."/>
        </authorList>
    </citation>
    <scope>NUCLEOTIDE SEQUENCE</scope>
    <source>
        <strain evidence="2">Stay&amp;Tobe</strain>
        <tissue evidence="2">Testes</tissue>
    </source>
</reference>
<accession>A0AAD7Z585</accession>
<protein>
    <submittedName>
        <fullName evidence="2">Uncharacterized protein</fullName>
    </submittedName>
</protein>
<keyword evidence="1" id="KW-0812">Transmembrane</keyword>
<dbReference type="Proteomes" id="UP001233999">
    <property type="component" value="Unassembled WGS sequence"/>
</dbReference>
<keyword evidence="3" id="KW-1185">Reference proteome</keyword>
<reference evidence="2" key="1">
    <citation type="journal article" date="2023" name="IScience">
        <title>Live-bearing cockroach genome reveals convergent evolutionary mechanisms linked to viviparity in insects and beyond.</title>
        <authorList>
            <person name="Fouks B."/>
            <person name="Harrison M.C."/>
            <person name="Mikhailova A.A."/>
            <person name="Marchal E."/>
            <person name="English S."/>
            <person name="Carruthers M."/>
            <person name="Jennings E.C."/>
            <person name="Chiamaka E.L."/>
            <person name="Frigard R.A."/>
            <person name="Pippel M."/>
            <person name="Attardo G.M."/>
            <person name="Benoit J.B."/>
            <person name="Bornberg-Bauer E."/>
            <person name="Tobe S.S."/>
        </authorList>
    </citation>
    <scope>NUCLEOTIDE SEQUENCE</scope>
    <source>
        <strain evidence="2">Stay&amp;Tobe</strain>
    </source>
</reference>
<feature type="transmembrane region" description="Helical" evidence="1">
    <location>
        <begin position="49"/>
        <end position="72"/>
    </location>
</feature>
<keyword evidence="1" id="KW-0472">Membrane</keyword>
<evidence type="ECO:0000313" key="3">
    <source>
        <dbReference type="Proteomes" id="UP001233999"/>
    </source>
</evidence>
<dbReference type="EMBL" id="JASPKZ010010655">
    <property type="protein sequence ID" value="KAJ9574116.1"/>
    <property type="molecule type" value="Genomic_DNA"/>
</dbReference>
<gene>
    <name evidence="2" type="ORF">L9F63_008530</name>
</gene>
<proteinExistence type="predicted"/>
<keyword evidence="1" id="KW-1133">Transmembrane helix</keyword>